<comment type="catalytic activity">
    <reaction evidence="1">
        <text>Hydrolysis of terminal, non-reducing beta-D-glucosyl residues with release of beta-D-glucose.</text>
        <dbReference type="EC" id="3.2.1.21"/>
    </reaction>
</comment>
<gene>
    <name evidence="12" type="ORF">ASPCAL08356</name>
</gene>
<feature type="chain" id="PRO_5006858151" description="beta-glucosidase" evidence="11">
    <location>
        <begin position="22"/>
        <end position="183"/>
    </location>
</feature>
<keyword evidence="8" id="KW-0119">Carbohydrate metabolism</keyword>
<evidence type="ECO:0000256" key="3">
    <source>
        <dbReference type="ARBA" id="ARBA00005336"/>
    </source>
</evidence>
<evidence type="ECO:0000256" key="8">
    <source>
        <dbReference type="ARBA" id="ARBA00023277"/>
    </source>
</evidence>
<dbReference type="GO" id="GO:0030245">
    <property type="term" value="P:cellulose catabolic process"/>
    <property type="evidence" value="ECO:0007669"/>
    <property type="project" value="UniProtKB-KW"/>
</dbReference>
<dbReference type="PANTHER" id="PTHR42715:SF14">
    <property type="entry name" value="BETA-GLUCOSIDASE D-RELATED"/>
    <property type="match status" value="1"/>
</dbReference>
<dbReference type="InterPro" id="IPR017853">
    <property type="entry name" value="GH"/>
</dbReference>
<dbReference type="PANTHER" id="PTHR42715">
    <property type="entry name" value="BETA-GLUCOSIDASE"/>
    <property type="match status" value="1"/>
</dbReference>
<comment type="pathway">
    <text evidence="2">Glycan metabolism; cellulose degradation.</text>
</comment>
<dbReference type="SUPFAM" id="SSF51445">
    <property type="entry name" value="(Trans)glycosidases"/>
    <property type="match status" value="1"/>
</dbReference>
<keyword evidence="9" id="KW-0326">Glycosidase</keyword>
<dbReference type="Gene3D" id="3.20.20.300">
    <property type="entry name" value="Glycoside hydrolase, family 3, N-terminal domain"/>
    <property type="match status" value="1"/>
</dbReference>
<dbReference type="OrthoDB" id="416222at2759"/>
<evidence type="ECO:0000256" key="2">
    <source>
        <dbReference type="ARBA" id="ARBA00004987"/>
    </source>
</evidence>
<comment type="similarity">
    <text evidence="3">Belongs to the glycosyl hydrolase 3 family.</text>
</comment>
<evidence type="ECO:0000256" key="6">
    <source>
        <dbReference type="ARBA" id="ARBA00023001"/>
    </source>
</evidence>
<dbReference type="InterPro" id="IPR036962">
    <property type="entry name" value="Glyco_hydro_3_N_sf"/>
</dbReference>
<evidence type="ECO:0000313" key="13">
    <source>
        <dbReference type="Proteomes" id="UP000054771"/>
    </source>
</evidence>
<keyword evidence="10" id="KW-0624">Polysaccharide degradation</keyword>
<name>A0A0U5GRX1_ASPCI</name>
<organism evidence="12 13">
    <name type="scientific">Aspergillus calidoustus</name>
    <dbReference type="NCBI Taxonomy" id="454130"/>
    <lineage>
        <taxon>Eukaryota</taxon>
        <taxon>Fungi</taxon>
        <taxon>Dikarya</taxon>
        <taxon>Ascomycota</taxon>
        <taxon>Pezizomycotina</taxon>
        <taxon>Eurotiomycetes</taxon>
        <taxon>Eurotiomycetidae</taxon>
        <taxon>Eurotiales</taxon>
        <taxon>Aspergillaceae</taxon>
        <taxon>Aspergillus</taxon>
        <taxon>Aspergillus subgen. Nidulantes</taxon>
    </lineage>
</organism>
<dbReference type="PRINTS" id="PR00133">
    <property type="entry name" value="GLHYDRLASE3"/>
</dbReference>
<dbReference type="Proteomes" id="UP000054771">
    <property type="component" value="Unassembled WGS sequence"/>
</dbReference>
<proteinExistence type="inferred from homology"/>
<dbReference type="EC" id="3.2.1.21" evidence="4"/>
<evidence type="ECO:0000313" key="12">
    <source>
        <dbReference type="EMBL" id="CEN61706.1"/>
    </source>
</evidence>
<dbReference type="InterPro" id="IPR001764">
    <property type="entry name" value="Glyco_hydro_3_N"/>
</dbReference>
<dbReference type="InterPro" id="IPR050288">
    <property type="entry name" value="Cellulose_deg_GH3"/>
</dbReference>
<evidence type="ECO:0000256" key="5">
    <source>
        <dbReference type="ARBA" id="ARBA00022801"/>
    </source>
</evidence>
<feature type="signal peptide" evidence="11">
    <location>
        <begin position="1"/>
        <end position="21"/>
    </location>
</feature>
<reference evidence="13" key="1">
    <citation type="journal article" date="2016" name="Genome Announc.">
        <title>Draft genome sequences of fungus Aspergillus calidoustus.</title>
        <authorList>
            <person name="Horn F."/>
            <person name="Linde J."/>
            <person name="Mattern D.J."/>
            <person name="Walther G."/>
            <person name="Guthke R."/>
            <person name="Scherlach K."/>
            <person name="Martin K."/>
            <person name="Brakhage A.A."/>
            <person name="Petzke L."/>
            <person name="Valiante V."/>
        </authorList>
    </citation>
    <scope>NUCLEOTIDE SEQUENCE [LARGE SCALE GENOMIC DNA]</scope>
    <source>
        <strain evidence="13">SF006504</strain>
    </source>
</reference>
<keyword evidence="6" id="KW-0136">Cellulose degradation</keyword>
<accession>A0A0U5GRX1</accession>
<dbReference type="AlphaFoldDB" id="A0A0U5GRX1"/>
<protein>
    <recommendedName>
        <fullName evidence="4">beta-glucosidase</fullName>
        <ecNumber evidence="4">3.2.1.21</ecNumber>
    </recommendedName>
</protein>
<keyword evidence="13" id="KW-1185">Reference proteome</keyword>
<evidence type="ECO:0000256" key="10">
    <source>
        <dbReference type="ARBA" id="ARBA00023326"/>
    </source>
</evidence>
<evidence type="ECO:0000256" key="9">
    <source>
        <dbReference type="ARBA" id="ARBA00023295"/>
    </source>
</evidence>
<evidence type="ECO:0000256" key="4">
    <source>
        <dbReference type="ARBA" id="ARBA00012744"/>
    </source>
</evidence>
<dbReference type="STRING" id="454130.A0A0U5GRX1"/>
<dbReference type="GO" id="GO:0008422">
    <property type="term" value="F:beta-glucosidase activity"/>
    <property type="evidence" value="ECO:0007669"/>
    <property type="project" value="UniProtKB-EC"/>
</dbReference>
<evidence type="ECO:0000256" key="7">
    <source>
        <dbReference type="ARBA" id="ARBA00023180"/>
    </source>
</evidence>
<evidence type="ECO:0000256" key="1">
    <source>
        <dbReference type="ARBA" id="ARBA00000448"/>
    </source>
</evidence>
<evidence type="ECO:0000256" key="11">
    <source>
        <dbReference type="SAM" id="SignalP"/>
    </source>
</evidence>
<dbReference type="EMBL" id="CDMC01000006">
    <property type="protein sequence ID" value="CEN61706.1"/>
    <property type="molecule type" value="Genomic_DNA"/>
</dbReference>
<keyword evidence="5" id="KW-0378">Hydrolase</keyword>
<keyword evidence="11" id="KW-0732">Signal</keyword>
<sequence length="183" mass="19310">MKVLSLAFGAALLGLTGTTSASSSTLGILKANGGTRPRLLANRLRKSLNPHLQLNHHPKTLPDHRLLNHNSQHTFAALTVLDGDIGPQNDFYVSAFSLSSALAMTFDRDAIYAQSRAVGEEFYGEGVQVVAGPTSQPLGRTPWGGRNGEGFGPDPYLNGVATGVSTWAYIDAGVIPGAKHVFA</sequence>
<keyword evidence="7" id="KW-0325">Glycoprotein</keyword>